<dbReference type="GO" id="GO:0004519">
    <property type="term" value="F:endonuclease activity"/>
    <property type="evidence" value="ECO:0007669"/>
    <property type="project" value="UniProtKB-KW"/>
</dbReference>
<accession>A0A4P9ULF8</accession>
<dbReference type="InterPro" id="IPR012933">
    <property type="entry name" value="HicA_mRNA_interferase"/>
</dbReference>
<keyword evidence="9" id="KW-1185">Reference proteome</keyword>
<evidence type="ECO:0000256" key="7">
    <source>
        <dbReference type="ARBA" id="ARBA00023016"/>
    </source>
</evidence>
<dbReference type="InterPro" id="IPR038570">
    <property type="entry name" value="HicA_sf"/>
</dbReference>
<evidence type="ECO:0000256" key="1">
    <source>
        <dbReference type="ARBA" id="ARBA00006620"/>
    </source>
</evidence>
<name>A0A4P9ULF8_METBY</name>
<keyword evidence="3" id="KW-0540">Nuclease</keyword>
<keyword evidence="2" id="KW-1277">Toxin-antitoxin system</keyword>
<protein>
    <submittedName>
        <fullName evidence="8">Type II toxin-antitoxin system HicA family toxin</fullName>
    </submittedName>
</protein>
<evidence type="ECO:0000313" key="9">
    <source>
        <dbReference type="Proteomes" id="UP000305881"/>
    </source>
</evidence>
<dbReference type="GO" id="GO:0003729">
    <property type="term" value="F:mRNA binding"/>
    <property type="evidence" value="ECO:0007669"/>
    <property type="project" value="InterPro"/>
</dbReference>
<dbReference type="Pfam" id="PF07927">
    <property type="entry name" value="HicA_toxin"/>
    <property type="match status" value="1"/>
</dbReference>
<keyword evidence="5" id="KW-0378">Hydrolase</keyword>
<dbReference type="STRING" id="675511.GCA_000341735_01533"/>
<dbReference type="Proteomes" id="UP000305881">
    <property type="component" value="Chromosome"/>
</dbReference>
<sequence>MKLPRDLTGILLAKKLAVLGYQITRQTGSHMRLTTLEKGEHHITIPAHNPLRTGVLSAILNDVASHFNLTRDELLSRLFE</sequence>
<evidence type="ECO:0000313" key="8">
    <source>
        <dbReference type="EMBL" id="QCW82102.1"/>
    </source>
</evidence>
<reference evidence="9" key="1">
    <citation type="journal article" date="2019" name="J. Bacteriol.">
        <title>A Mutagenic Screen Identifies a TonB-Dependent Receptor Required for the Lanthanide Metal Switch in the Type I Methanotroph 'Methylotuvimicrobium buryatense' 5GB1C.</title>
        <authorList>
            <person name="Groom J.D."/>
            <person name="Ford S.M."/>
            <person name="Pesesky M.W."/>
            <person name="Lidstrom M.E."/>
        </authorList>
    </citation>
    <scope>NUCLEOTIDE SEQUENCE [LARGE SCALE GENOMIC DNA]</scope>
    <source>
        <strain evidence="9">5GB1C</strain>
    </source>
</reference>
<evidence type="ECO:0000256" key="2">
    <source>
        <dbReference type="ARBA" id="ARBA00022649"/>
    </source>
</evidence>
<evidence type="ECO:0000256" key="5">
    <source>
        <dbReference type="ARBA" id="ARBA00022801"/>
    </source>
</evidence>
<dbReference type="EMBL" id="CP035467">
    <property type="protein sequence ID" value="QCW82102.1"/>
    <property type="molecule type" value="Genomic_DNA"/>
</dbReference>
<comment type="similarity">
    <text evidence="1">Belongs to the HicA mRNA interferase family.</text>
</comment>
<evidence type="ECO:0000256" key="3">
    <source>
        <dbReference type="ARBA" id="ARBA00022722"/>
    </source>
</evidence>
<evidence type="ECO:0000256" key="4">
    <source>
        <dbReference type="ARBA" id="ARBA00022759"/>
    </source>
</evidence>
<dbReference type="AlphaFoldDB" id="A0A4P9ULF8"/>
<dbReference type="KEGG" id="mbur:EQU24_07460"/>
<dbReference type="Gene3D" id="3.30.920.30">
    <property type="entry name" value="Hypothetical protein"/>
    <property type="match status" value="1"/>
</dbReference>
<keyword evidence="4" id="KW-0255">Endonuclease</keyword>
<dbReference type="SUPFAM" id="SSF54786">
    <property type="entry name" value="YcfA/nrd intein domain"/>
    <property type="match status" value="1"/>
</dbReference>
<dbReference type="OrthoDB" id="9811409at2"/>
<proteinExistence type="inferred from homology"/>
<keyword evidence="7" id="KW-0346">Stress response</keyword>
<dbReference type="GO" id="GO:0016787">
    <property type="term" value="F:hydrolase activity"/>
    <property type="evidence" value="ECO:0007669"/>
    <property type="project" value="UniProtKB-KW"/>
</dbReference>
<gene>
    <name evidence="8" type="ORF">EQU24_07460</name>
</gene>
<evidence type="ECO:0000256" key="6">
    <source>
        <dbReference type="ARBA" id="ARBA00022884"/>
    </source>
</evidence>
<organism evidence="8 9">
    <name type="scientific">Methylotuvimicrobium buryatense</name>
    <name type="common">Methylomicrobium buryatense</name>
    <dbReference type="NCBI Taxonomy" id="95641"/>
    <lineage>
        <taxon>Bacteria</taxon>
        <taxon>Pseudomonadati</taxon>
        <taxon>Pseudomonadota</taxon>
        <taxon>Gammaproteobacteria</taxon>
        <taxon>Methylococcales</taxon>
        <taxon>Methylococcaceae</taxon>
        <taxon>Methylotuvimicrobium</taxon>
    </lineage>
</organism>
<keyword evidence="6" id="KW-0694">RNA-binding</keyword>
<dbReference type="RefSeq" id="WP_017840095.1">
    <property type="nucleotide sequence ID" value="NZ_CP035467.1"/>
</dbReference>